<dbReference type="FunFam" id="2.70.150.10:FF:000020">
    <property type="entry name" value="Copper-exporting P-type ATPase A"/>
    <property type="match status" value="1"/>
</dbReference>
<dbReference type="SUPFAM" id="SSF81653">
    <property type="entry name" value="Calcium ATPase, transduction domain A"/>
    <property type="match status" value="1"/>
</dbReference>
<dbReference type="PANTHER" id="PTHR43520:SF8">
    <property type="entry name" value="P-TYPE CU(+) TRANSPORTER"/>
    <property type="match status" value="1"/>
</dbReference>
<dbReference type="NCBIfam" id="TIGR01511">
    <property type="entry name" value="ATPase-IB1_Cu"/>
    <property type="match status" value="1"/>
</dbReference>
<dbReference type="Gene3D" id="3.30.70.100">
    <property type="match status" value="1"/>
</dbReference>
<feature type="transmembrane region" description="Helical" evidence="22">
    <location>
        <begin position="218"/>
        <end position="236"/>
    </location>
</feature>
<evidence type="ECO:0000256" key="22">
    <source>
        <dbReference type="RuleBase" id="RU362081"/>
    </source>
</evidence>
<evidence type="ECO:0000256" key="18">
    <source>
        <dbReference type="ARBA" id="ARBA00033239"/>
    </source>
</evidence>
<dbReference type="SFLD" id="SFLDS00003">
    <property type="entry name" value="Haloacid_Dehalogenase"/>
    <property type="match status" value="1"/>
</dbReference>
<dbReference type="NCBIfam" id="TIGR01525">
    <property type="entry name" value="ATPase-IB_hvy"/>
    <property type="match status" value="1"/>
</dbReference>
<dbReference type="SFLD" id="SFLDF00027">
    <property type="entry name" value="p-type_atpase"/>
    <property type="match status" value="1"/>
</dbReference>
<feature type="transmembrane region" description="Helical" evidence="22">
    <location>
        <begin position="398"/>
        <end position="423"/>
    </location>
</feature>
<evidence type="ECO:0000256" key="17">
    <source>
        <dbReference type="ARBA" id="ARBA00023136"/>
    </source>
</evidence>
<dbReference type="EC" id="7.2.2.8" evidence="3"/>
<evidence type="ECO:0000259" key="24">
    <source>
        <dbReference type="PROSITE" id="PS50846"/>
    </source>
</evidence>
<evidence type="ECO:0000313" key="26">
    <source>
        <dbReference type="Proteomes" id="UP000505377"/>
    </source>
</evidence>
<keyword evidence="11 22" id="KW-0067">ATP-binding</keyword>
<evidence type="ECO:0000256" key="3">
    <source>
        <dbReference type="ARBA" id="ARBA00012517"/>
    </source>
</evidence>
<evidence type="ECO:0000256" key="1">
    <source>
        <dbReference type="ARBA" id="ARBA00004651"/>
    </source>
</evidence>
<sequence length="856" mass="88706">MTDTAVAERDAAGSSEPALDFAVRGMTCGSCANRVQRTLNKQPGVARAEVNFATATAHVVLAEEPADPATLTAAVAKAGYELRTQGGSGRNSSAVTVAAPKAPAGEVRAAQPAEEDTLDDEEATAQRAWWWRVIVAWPLGLATMAIAFWPGVMDLPWAPWAQLALATPVQFVVGWPFLVGAARRARRLSANMDTLIAIGTLAAYTFSLVVLLRGGTELYFETAALLIAFLVLGRYFEVRAKRRAGKAIRALLELGAKEARVVRDGVEVMVPADQVRVGDLLRIRPGEKVPTDGEVVDGSSSVDESMLTGESVPVDKAPGASVAGATVNTSGVLTVRATAVGGDTALAQIVSLVSAAQAGKGQAQRLADRISAVFVPTVIVIALATFAAWWLLAGDPVTGLIAAVAVLIVACPCALGLATPVAIMVGTGRGASLGILIKGVEVLERTRKITTVVFDKTGTLTRGDMALTDTEPGAGTDPVELLRRAGAVEADSEHPIGQAIAAAARAAAPLPAVTGFSAVAGHGVRAEVEGTTVWVGRRKMLAEAGLVLPDELAATAGRLEEQGRTAVFAGWDGQVRGVLAVADTLKDGAADTVAELHRMGLKVAMITGDNARTAAAIAKRVGIDTVLAEVLPADKQTEVARLQAAGEVVAMVGDGVNDAPALVAADLGIAIGTGTDVAIESSDLTLMRADLGGVPTAIRLSRRTYRTILQNLGWAFGYNVALIPLAALGLLNPIFAGAAMGFSSVSVVANSLRLLRFRDPRPRTAPASSEPVVSEPVTSEPGGADYVRVHLRDGGWVEGYRRASTVTDDRVLLLDPVAAGDRPGAAARPPRPREAFLPACDTERIESLAAPSNRGA</sequence>
<keyword evidence="7 22" id="KW-0812">Transmembrane</keyword>
<evidence type="ECO:0000256" key="7">
    <source>
        <dbReference type="ARBA" id="ARBA00022692"/>
    </source>
</evidence>
<dbReference type="GO" id="GO:0043682">
    <property type="term" value="F:P-type divalent copper transporter activity"/>
    <property type="evidence" value="ECO:0007669"/>
    <property type="project" value="TreeGrafter"/>
</dbReference>
<dbReference type="FunFam" id="3.40.50.1000:FF:000144">
    <property type="entry name" value="copper-transporting ATPase 1 isoform X2"/>
    <property type="match status" value="1"/>
</dbReference>
<evidence type="ECO:0000256" key="14">
    <source>
        <dbReference type="ARBA" id="ARBA00022989"/>
    </source>
</evidence>
<dbReference type="GO" id="GO:0016887">
    <property type="term" value="F:ATP hydrolysis activity"/>
    <property type="evidence" value="ECO:0007669"/>
    <property type="project" value="InterPro"/>
</dbReference>
<keyword evidence="12" id="KW-0460">Magnesium</keyword>
<keyword evidence="15" id="KW-0186">Copper</keyword>
<feature type="transmembrane region" description="Helical" evidence="22">
    <location>
        <begin position="161"/>
        <end position="182"/>
    </location>
</feature>
<dbReference type="InterPro" id="IPR008250">
    <property type="entry name" value="ATPase_P-typ_transduc_dom_A_sf"/>
</dbReference>
<dbReference type="Pfam" id="PF00122">
    <property type="entry name" value="E1-E2_ATPase"/>
    <property type="match status" value="1"/>
</dbReference>
<dbReference type="GO" id="GO:0055070">
    <property type="term" value="P:copper ion homeostasis"/>
    <property type="evidence" value="ECO:0007669"/>
    <property type="project" value="TreeGrafter"/>
</dbReference>
<dbReference type="InterPro" id="IPR036163">
    <property type="entry name" value="HMA_dom_sf"/>
</dbReference>
<dbReference type="SUPFAM" id="SSF56784">
    <property type="entry name" value="HAD-like"/>
    <property type="match status" value="1"/>
</dbReference>
<protein>
    <recommendedName>
        <fullName evidence="21">Probable copper-exporting P-type ATPase V</fullName>
        <ecNumber evidence="3">7.2.2.8</ecNumber>
    </recommendedName>
    <alternativeName>
        <fullName evidence="18">Cu(+)-exporting ATPase</fullName>
    </alternativeName>
</protein>
<keyword evidence="16" id="KW-0406">Ion transport</keyword>
<feature type="transmembrane region" description="Helical" evidence="22">
    <location>
        <begin position="708"/>
        <end position="728"/>
    </location>
</feature>
<dbReference type="NCBIfam" id="TIGR01494">
    <property type="entry name" value="ATPase_P-type"/>
    <property type="match status" value="1"/>
</dbReference>
<keyword evidence="6" id="KW-0597">Phosphoprotein</keyword>
<dbReference type="GO" id="GO:0005524">
    <property type="term" value="F:ATP binding"/>
    <property type="evidence" value="ECO:0007669"/>
    <property type="project" value="UniProtKB-UniRule"/>
</dbReference>
<keyword evidence="4" id="KW-0813">Transport</keyword>
<dbReference type="Gene3D" id="3.40.50.1000">
    <property type="entry name" value="HAD superfamily/HAD-like"/>
    <property type="match status" value="1"/>
</dbReference>
<dbReference type="InterPro" id="IPR036412">
    <property type="entry name" value="HAD-like_sf"/>
</dbReference>
<evidence type="ECO:0000256" key="11">
    <source>
        <dbReference type="ARBA" id="ARBA00022840"/>
    </source>
</evidence>
<dbReference type="InterPro" id="IPR023214">
    <property type="entry name" value="HAD_sf"/>
</dbReference>
<reference evidence="25 26" key="1">
    <citation type="submission" date="2020-05" db="EMBL/GenBank/DDBJ databases">
        <authorList>
            <person name="Mo P."/>
        </authorList>
    </citation>
    <scope>NUCLEOTIDE SEQUENCE [LARGE SCALE GENOMIC DNA]</scope>
    <source>
        <strain evidence="25 26">Gen01</strain>
    </source>
</reference>
<dbReference type="Proteomes" id="UP000505377">
    <property type="component" value="Chromosome"/>
</dbReference>
<keyword evidence="14 22" id="KW-1133">Transmembrane helix</keyword>
<keyword evidence="17 22" id="KW-0472">Membrane</keyword>
<dbReference type="RefSeq" id="WP_172160887.1">
    <property type="nucleotide sequence ID" value="NZ_CP053564.1"/>
</dbReference>
<evidence type="ECO:0000256" key="16">
    <source>
        <dbReference type="ARBA" id="ARBA00023065"/>
    </source>
</evidence>
<comment type="subcellular location">
    <subcellularLocation>
        <location evidence="1">Cell membrane</location>
        <topology evidence="1">Multi-pass membrane protein</topology>
    </subcellularLocation>
</comment>
<dbReference type="GO" id="GO:0005886">
    <property type="term" value="C:plasma membrane"/>
    <property type="evidence" value="ECO:0007669"/>
    <property type="project" value="UniProtKB-SubCell"/>
</dbReference>
<dbReference type="CDD" id="cd02094">
    <property type="entry name" value="P-type_ATPase_Cu-like"/>
    <property type="match status" value="1"/>
</dbReference>
<evidence type="ECO:0000256" key="10">
    <source>
        <dbReference type="ARBA" id="ARBA00022796"/>
    </source>
</evidence>
<keyword evidence="26" id="KW-1185">Reference proteome</keyword>
<keyword evidence="13" id="KW-1278">Translocase</keyword>
<dbReference type="InterPro" id="IPR023299">
    <property type="entry name" value="ATPase_P-typ_cyto_dom_N"/>
</dbReference>
<feature type="transmembrane region" description="Helical" evidence="22">
    <location>
        <begin position="370"/>
        <end position="392"/>
    </location>
</feature>
<feature type="domain" description="HMA" evidence="24">
    <location>
        <begin position="17"/>
        <end position="83"/>
    </location>
</feature>
<dbReference type="Pfam" id="PF00403">
    <property type="entry name" value="HMA"/>
    <property type="match status" value="1"/>
</dbReference>
<dbReference type="InterPro" id="IPR044492">
    <property type="entry name" value="P_typ_ATPase_HD_dom"/>
</dbReference>
<organism evidence="25 26">
    <name type="scientific">Pseudonocardia broussonetiae</name>
    <dbReference type="NCBI Taxonomy" id="2736640"/>
    <lineage>
        <taxon>Bacteria</taxon>
        <taxon>Bacillati</taxon>
        <taxon>Actinomycetota</taxon>
        <taxon>Actinomycetes</taxon>
        <taxon>Pseudonocardiales</taxon>
        <taxon>Pseudonocardiaceae</taxon>
        <taxon>Pseudonocardia</taxon>
    </lineage>
</organism>
<evidence type="ECO:0000256" key="6">
    <source>
        <dbReference type="ARBA" id="ARBA00022553"/>
    </source>
</evidence>
<dbReference type="Pfam" id="PF00702">
    <property type="entry name" value="Hydrolase"/>
    <property type="match status" value="1"/>
</dbReference>
<feature type="transmembrane region" description="Helical" evidence="22">
    <location>
        <begin position="194"/>
        <end position="212"/>
    </location>
</feature>
<feature type="region of interest" description="Disordered" evidence="23">
    <location>
        <begin position="820"/>
        <end position="856"/>
    </location>
</feature>
<dbReference type="PROSITE" id="PS00154">
    <property type="entry name" value="ATPASE_E1_E2"/>
    <property type="match status" value="1"/>
</dbReference>
<dbReference type="GO" id="GO:0005507">
    <property type="term" value="F:copper ion binding"/>
    <property type="evidence" value="ECO:0007669"/>
    <property type="project" value="TreeGrafter"/>
</dbReference>
<evidence type="ECO:0000313" key="25">
    <source>
        <dbReference type="EMBL" id="QJY47836.1"/>
    </source>
</evidence>
<dbReference type="PRINTS" id="PR00119">
    <property type="entry name" value="CATATPASE"/>
</dbReference>
<name>A0A6M6JKF4_9PSEU</name>
<evidence type="ECO:0000256" key="12">
    <source>
        <dbReference type="ARBA" id="ARBA00022842"/>
    </source>
</evidence>
<dbReference type="InterPro" id="IPR059000">
    <property type="entry name" value="ATPase_P-type_domA"/>
</dbReference>
<dbReference type="SUPFAM" id="SSF81665">
    <property type="entry name" value="Calcium ATPase, transmembrane domain M"/>
    <property type="match status" value="1"/>
</dbReference>
<dbReference type="AlphaFoldDB" id="A0A6M6JKF4"/>
<gene>
    <name evidence="25" type="ORF">HOP40_20145</name>
</gene>
<dbReference type="PRINTS" id="PR00120">
    <property type="entry name" value="HATPASE"/>
</dbReference>
<evidence type="ECO:0000256" key="4">
    <source>
        <dbReference type="ARBA" id="ARBA00022448"/>
    </source>
</evidence>
<evidence type="ECO:0000256" key="9">
    <source>
        <dbReference type="ARBA" id="ARBA00022741"/>
    </source>
</evidence>
<proteinExistence type="inferred from homology"/>
<dbReference type="Gene3D" id="3.40.1110.10">
    <property type="entry name" value="Calcium-transporting ATPase, cytoplasmic domain N"/>
    <property type="match status" value="1"/>
</dbReference>
<evidence type="ECO:0000256" key="5">
    <source>
        <dbReference type="ARBA" id="ARBA00022475"/>
    </source>
</evidence>
<accession>A0A6M6JKF4</accession>
<evidence type="ECO:0000256" key="13">
    <source>
        <dbReference type="ARBA" id="ARBA00022967"/>
    </source>
</evidence>
<dbReference type="InterPro" id="IPR006121">
    <property type="entry name" value="HMA_dom"/>
</dbReference>
<dbReference type="SUPFAM" id="SSF55008">
    <property type="entry name" value="HMA, heavy metal-associated domain"/>
    <property type="match status" value="1"/>
</dbReference>
<feature type="region of interest" description="Disordered" evidence="23">
    <location>
        <begin position="100"/>
        <end position="119"/>
    </location>
</feature>
<keyword evidence="8 22" id="KW-0479">Metal-binding</keyword>
<dbReference type="GO" id="GO:0140581">
    <property type="term" value="F:P-type monovalent copper transporter activity"/>
    <property type="evidence" value="ECO:0007669"/>
    <property type="project" value="UniProtKB-EC"/>
</dbReference>
<evidence type="ECO:0000256" key="21">
    <source>
        <dbReference type="ARBA" id="ARBA00068364"/>
    </source>
</evidence>
<evidence type="ECO:0000256" key="2">
    <source>
        <dbReference type="ARBA" id="ARBA00006024"/>
    </source>
</evidence>
<keyword evidence="10" id="KW-0187">Copper transport</keyword>
<keyword evidence="5 22" id="KW-1003">Cell membrane</keyword>
<dbReference type="InterPro" id="IPR027256">
    <property type="entry name" value="P-typ_ATPase_IB"/>
</dbReference>
<dbReference type="CDD" id="cd00371">
    <property type="entry name" value="HMA"/>
    <property type="match status" value="1"/>
</dbReference>
<comment type="function">
    <text evidence="20">Necessary for copper homeostasis and likely functions as a copper exporter. Also required for full virulence.</text>
</comment>
<dbReference type="PROSITE" id="PS01047">
    <property type="entry name" value="HMA_1"/>
    <property type="match status" value="1"/>
</dbReference>
<evidence type="ECO:0000256" key="19">
    <source>
        <dbReference type="ARBA" id="ARBA00049289"/>
    </source>
</evidence>
<dbReference type="PANTHER" id="PTHR43520">
    <property type="entry name" value="ATP7, ISOFORM B"/>
    <property type="match status" value="1"/>
</dbReference>
<keyword evidence="9 22" id="KW-0547">Nucleotide-binding</keyword>
<evidence type="ECO:0000256" key="23">
    <source>
        <dbReference type="SAM" id="MobiDB-lite"/>
    </source>
</evidence>
<dbReference type="InterPro" id="IPR018303">
    <property type="entry name" value="ATPase_P-typ_P_site"/>
</dbReference>
<evidence type="ECO:0000256" key="8">
    <source>
        <dbReference type="ARBA" id="ARBA00022723"/>
    </source>
</evidence>
<dbReference type="EMBL" id="CP053564">
    <property type="protein sequence ID" value="QJY47836.1"/>
    <property type="molecule type" value="Genomic_DNA"/>
</dbReference>
<evidence type="ECO:0000256" key="15">
    <source>
        <dbReference type="ARBA" id="ARBA00023008"/>
    </source>
</evidence>
<evidence type="ECO:0000256" key="20">
    <source>
        <dbReference type="ARBA" id="ARBA00057500"/>
    </source>
</evidence>
<dbReference type="InterPro" id="IPR017969">
    <property type="entry name" value="Heavy-metal-associated_CS"/>
</dbReference>
<dbReference type="InterPro" id="IPR023298">
    <property type="entry name" value="ATPase_P-typ_TM_dom_sf"/>
</dbReference>
<dbReference type="Gene3D" id="2.70.150.10">
    <property type="entry name" value="Calcium-transporting ATPase, cytoplasmic transduction domain A"/>
    <property type="match status" value="1"/>
</dbReference>
<dbReference type="InterPro" id="IPR001757">
    <property type="entry name" value="P_typ_ATPase"/>
</dbReference>
<comment type="catalytic activity">
    <reaction evidence="19">
        <text>Cu(+)(in) + ATP + H2O = Cu(+)(out) + ADP + phosphate + H(+)</text>
        <dbReference type="Rhea" id="RHEA:25792"/>
        <dbReference type="ChEBI" id="CHEBI:15377"/>
        <dbReference type="ChEBI" id="CHEBI:15378"/>
        <dbReference type="ChEBI" id="CHEBI:30616"/>
        <dbReference type="ChEBI" id="CHEBI:43474"/>
        <dbReference type="ChEBI" id="CHEBI:49552"/>
        <dbReference type="ChEBI" id="CHEBI:456216"/>
        <dbReference type="EC" id="7.2.2.8"/>
    </reaction>
</comment>
<comment type="similarity">
    <text evidence="2 22">Belongs to the cation transport ATPase (P-type) (TC 3.A.3) family. Type IB subfamily.</text>
</comment>
<dbReference type="KEGG" id="pbro:HOP40_20145"/>
<dbReference type="PROSITE" id="PS50846">
    <property type="entry name" value="HMA_2"/>
    <property type="match status" value="1"/>
</dbReference>
<feature type="transmembrane region" description="Helical" evidence="22">
    <location>
        <begin position="129"/>
        <end position="149"/>
    </location>
</feature>
<dbReference type="FunFam" id="3.30.70.100:FF:000005">
    <property type="entry name" value="Copper-exporting P-type ATPase A"/>
    <property type="match status" value="1"/>
</dbReference>
<dbReference type="SFLD" id="SFLDG00002">
    <property type="entry name" value="C1.7:_P-type_atpase_like"/>
    <property type="match status" value="1"/>
</dbReference>